<sequence length="148" mass="17967">MILSVLDYLWTIFLVHKNFWNLDQAVQISLLNAYKCSLFSESEFVFFVPVFYFLIMHRLKSLWYLYIIWLFIINIIYWLFITSPLVGIKLNISLITLIIMCALFIIRPFEIVKRDLFCRFVLPYILFLDDILHFVNNEKELKYLPYTD</sequence>
<evidence type="ECO:0000256" key="1">
    <source>
        <dbReference type="SAM" id="Phobius"/>
    </source>
</evidence>
<organism evidence="2 3">
    <name type="scientific">Plasmodium vinckei petteri</name>
    <dbReference type="NCBI Taxonomy" id="138298"/>
    <lineage>
        <taxon>Eukaryota</taxon>
        <taxon>Sar</taxon>
        <taxon>Alveolata</taxon>
        <taxon>Apicomplexa</taxon>
        <taxon>Aconoidasida</taxon>
        <taxon>Haemosporida</taxon>
        <taxon>Plasmodiidae</taxon>
        <taxon>Plasmodium</taxon>
        <taxon>Plasmodium (Vinckeia)</taxon>
    </lineage>
</organism>
<protein>
    <submittedName>
        <fullName evidence="2">Uncharacterized protein</fullName>
    </submittedName>
</protein>
<feature type="transmembrane region" description="Helical" evidence="1">
    <location>
        <begin position="62"/>
        <end position="80"/>
    </location>
</feature>
<dbReference type="AlphaFoldDB" id="W7AEL7"/>
<gene>
    <name evidence="2" type="ORF">YYG_05074</name>
</gene>
<reference evidence="2 3" key="1">
    <citation type="submission" date="2013-02" db="EMBL/GenBank/DDBJ databases">
        <title>The Genome Sequence of Plasmodium vinckei petteri CR.</title>
        <authorList>
            <consortium name="The Broad Institute Genome Sequencing Platform"/>
            <consortium name="The Broad Institute Genome Sequencing Center for Infectious Disease"/>
            <person name="Neafsey D."/>
            <person name="Cheeseman I."/>
            <person name="Volkman S."/>
            <person name="Adams J."/>
            <person name="Walker B."/>
            <person name="Young S.K."/>
            <person name="Zeng Q."/>
            <person name="Gargeya S."/>
            <person name="Fitzgerald M."/>
            <person name="Haas B."/>
            <person name="Abouelleil A."/>
            <person name="Alvarado L."/>
            <person name="Arachchi H.M."/>
            <person name="Berlin A.M."/>
            <person name="Chapman S.B."/>
            <person name="Dewar J."/>
            <person name="Goldberg J."/>
            <person name="Griggs A."/>
            <person name="Gujja S."/>
            <person name="Hansen M."/>
            <person name="Howarth C."/>
            <person name="Imamovic A."/>
            <person name="Larimer J."/>
            <person name="McCowan C."/>
            <person name="Murphy C."/>
            <person name="Neiman D."/>
            <person name="Pearson M."/>
            <person name="Priest M."/>
            <person name="Roberts A."/>
            <person name="Saif S."/>
            <person name="Shea T."/>
            <person name="Sisk P."/>
            <person name="Sykes S."/>
            <person name="Wortman J."/>
            <person name="Nusbaum C."/>
            <person name="Birren B."/>
        </authorList>
    </citation>
    <scope>NUCLEOTIDE SEQUENCE [LARGE SCALE GENOMIC DNA]</scope>
    <source>
        <strain evidence="2 3">CR</strain>
    </source>
</reference>
<proteinExistence type="predicted"/>
<keyword evidence="1" id="KW-0812">Transmembrane</keyword>
<dbReference type="EMBL" id="KI965411">
    <property type="protein sequence ID" value="EUD69738.1"/>
    <property type="molecule type" value="Genomic_DNA"/>
</dbReference>
<feature type="transmembrane region" description="Helical" evidence="1">
    <location>
        <begin position="38"/>
        <end position="55"/>
    </location>
</feature>
<accession>W7AEL7</accession>
<evidence type="ECO:0000313" key="2">
    <source>
        <dbReference type="EMBL" id="EUD69738.1"/>
    </source>
</evidence>
<keyword evidence="1" id="KW-1133">Transmembrane helix</keyword>
<name>W7AEL7_PLAVN</name>
<keyword evidence="1" id="KW-0472">Membrane</keyword>
<dbReference type="Proteomes" id="UP000030659">
    <property type="component" value="Unassembled WGS sequence"/>
</dbReference>
<evidence type="ECO:0000313" key="3">
    <source>
        <dbReference type="Proteomes" id="UP000030659"/>
    </source>
</evidence>
<feature type="transmembrane region" description="Helical" evidence="1">
    <location>
        <begin position="86"/>
        <end position="105"/>
    </location>
</feature>